<evidence type="ECO:0000313" key="6">
    <source>
        <dbReference type="Proteomes" id="UP000250321"/>
    </source>
</evidence>
<dbReference type="InterPro" id="IPR046348">
    <property type="entry name" value="SIS_dom_sf"/>
</dbReference>
<keyword evidence="6" id="KW-1185">Reference proteome</keyword>
<dbReference type="STRING" id="2094558.A0A314Z458"/>
<keyword evidence="3" id="KW-0413">Isomerase</keyword>
<dbReference type="GO" id="GO:0004347">
    <property type="term" value="F:glucose-6-phosphate isomerase activity"/>
    <property type="evidence" value="ECO:0007669"/>
    <property type="project" value="InterPro"/>
</dbReference>
<dbReference type="Gene3D" id="3.40.50.10490">
    <property type="entry name" value="Glucose-6-phosphate isomerase like protein, domain 1"/>
    <property type="match status" value="1"/>
</dbReference>
<dbReference type="GO" id="GO:0006096">
    <property type="term" value="P:glycolytic process"/>
    <property type="evidence" value="ECO:0007669"/>
    <property type="project" value="UniProtKB-KW"/>
</dbReference>
<dbReference type="GO" id="GO:0006094">
    <property type="term" value="P:gluconeogenesis"/>
    <property type="evidence" value="ECO:0007669"/>
    <property type="project" value="UniProtKB-KW"/>
</dbReference>
<dbReference type="AlphaFoldDB" id="A0A314Z458"/>
<dbReference type="GO" id="GO:0005829">
    <property type="term" value="C:cytosol"/>
    <property type="evidence" value="ECO:0007669"/>
    <property type="project" value="TreeGrafter"/>
</dbReference>
<evidence type="ECO:0000256" key="1">
    <source>
        <dbReference type="ARBA" id="ARBA00022432"/>
    </source>
</evidence>
<proteinExistence type="predicted"/>
<dbReference type="PANTHER" id="PTHR11469:SF1">
    <property type="entry name" value="GLUCOSE-6-PHOSPHATE ISOMERASE"/>
    <property type="match status" value="1"/>
</dbReference>
<dbReference type="GO" id="GO:0097367">
    <property type="term" value="F:carbohydrate derivative binding"/>
    <property type="evidence" value="ECO:0007669"/>
    <property type="project" value="InterPro"/>
</dbReference>
<keyword evidence="2" id="KW-0324">Glycolysis</keyword>
<protein>
    <submittedName>
        <fullName evidence="5">Uncharacterized protein</fullName>
    </submittedName>
</protein>
<evidence type="ECO:0000256" key="4">
    <source>
        <dbReference type="SAM" id="MobiDB-lite"/>
    </source>
</evidence>
<evidence type="ECO:0000313" key="5">
    <source>
        <dbReference type="EMBL" id="PQQ14995.1"/>
    </source>
</evidence>
<evidence type="ECO:0000256" key="2">
    <source>
        <dbReference type="ARBA" id="ARBA00023152"/>
    </source>
</evidence>
<dbReference type="Proteomes" id="UP000250321">
    <property type="component" value="Unassembled WGS sequence"/>
</dbReference>
<dbReference type="Pfam" id="PF00342">
    <property type="entry name" value="PGI"/>
    <property type="match status" value="1"/>
</dbReference>
<dbReference type="InterPro" id="IPR001672">
    <property type="entry name" value="G6P_Isomerase"/>
</dbReference>
<comment type="caution">
    <text evidence="5">The sequence shown here is derived from an EMBL/GenBank/DDBJ whole genome shotgun (WGS) entry which is preliminary data.</text>
</comment>
<reference evidence="5 6" key="1">
    <citation type="submission" date="2018-02" db="EMBL/GenBank/DDBJ databases">
        <title>Draft genome of wild Prunus yedoensis var. nudiflora.</title>
        <authorList>
            <person name="Baek S."/>
            <person name="Kim J.-H."/>
            <person name="Choi K."/>
            <person name="Kim G.-B."/>
            <person name="Cho A."/>
            <person name="Jang H."/>
            <person name="Shin C.-H."/>
            <person name="Yu H.-J."/>
            <person name="Mun J.-H."/>
        </authorList>
    </citation>
    <scope>NUCLEOTIDE SEQUENCE [LARGE SCALE GENOMIC DNA]</scope>
    <source>
        <strain evidence="6">cv. Jeju island</strain>
        <tissue evidence="5">Leaf</tissue>
    </source>
</reference>
<feature type="region of interest" description="Disordered" evidence="4">
    <location>
        <begin position="82"/>
        <end position="102"/>
    </location>
</feature>
<dbReference type="OrthoDB" id="5831190at2759"/>
<name>A0A314Z458_PRUYE</name>
<dbReference type="GO" id="GO:0051156">
    <property type="term" value="P:glucose 6-phosphate metabolic process"/>
    <property type="evidence" value="ECO:0007669"/>
    <property type="project" value="TreeGrafter"/>
</dbReference>
<gene>
    <name evidence="5" type="ORF">Pyn_09135</name>
</gene>
<keyword evidence="1" id="KW-0312">Gluconeogenesis</keyword>
<dbReference type="EMBL" id="PJQY01000244">
    <property type="protein sequence ID" value="PQQ14995.1"/>
    <property type="molecule type" value="Genomic_DNA"/>
</dbReference>
<accession>A0A314Z458</accession>
<sequence length="102" mass="11109">MQDDIAVGIGGSFLGPLQTDPEAIETAGGRQLHFLANVDPIDVARNIAGLKPETTLDGNLSYNDLLDATVLLFQKLYPNEEFFPETPSPQNLEDNVPINLED</sequence>
<dbReference type="GO" id="GO:0048029">
    <property type="term" value="F:monosaccharide binding"/>
    <property type="evidence" value="ECO:0007669"/>
    <property type="project" value="TreeGrafter"/>
</dbReference>
<evidence type="ECO:0000256" key="3">
    <source>
        <dbReference type="ARBA" id="ARBA00023235"/>
    </source>
</evidence>
<organism evidence="5 6">
    <name type="scientific">Prunus yedoensis var. nudiflora</name>
    <dbReference type="NCBI Taxonomy" id="2094558"/>
    <lineage>
        <taxon>Eukaryota</taxon>
        <taxon>Viridiplantae</taxon>
        <taxon>Streptophyta</taxon>
        <taxon>Embryophyta</taxon>
        <taxon>Tracheophyta</taxon>
        <taxon>Spermatophyta</taxon>
        <taxon>Magnoliopsida</taxon>
        <taxon>eudicotyledons</taxon>
        <taxon>Gunneridae</taxon>
        <taxon>Pentapetalae</taxon>
        <taxon>rosids</taxon>
        <taxon>fabids</taxon>
        <taxon>Rosales</taxon>
        <taxon>Rosaceae</taxon>
        <taxon>Amygdaloideae</taxon>
        <taxon>Amygdaleae</taxon>
        <taxon>Prunus</taxon>
    </lineage>
</organism>
<dbReference type="SUPFAM" id="SSF53697">
    <property type="entry name" value="SIS domain"/>
    <property type="match status" value="1"/>
</dbReference>
<dbReference type="PANTHER" id="PTHR11469">
    <property type="entry name" value="GLUCOSE-6-PHOSPHATE ISOMERASE"/>
    <property type="match status" value="1"/>
</dbReference>